<dbReference type="EMBL" id="CM026424">
    <property type="protein sequence ID" value="KAG0579079.1"/>
    <property type="molecule type" value="Genomic_DNA"/>
</dbReference>
<dbReference type="PANTHER" id="PTHR31672">
    <property type="entry name" value="BNACNNG10540D PROTEIN"/>
    <property type="match status" value="1"/>
</dbReference>
<dbReference type="InterPro" id="IPR001810">
    <property type="entry name" value="F-box_dom"/>
</dbReference>
<dbReference type="Gene3D" id="2.120.10.80">
    <property type="entry name" value="Kelch-type beta propeller"/>
    <property type="match status" value="1"/>
</dbReference>
<keyword evidence="3" id="KW-1185">Reference proteome</keyword>
<sequence length="448" mass="51902">MASCEEVTRDQANQRETMEEMVTELWEKLPIEMVEHMISFLPVPALYRNRTVCKRWNSIIGSPEFWVLCARSTRKLNGSFIVLRQEDGWSFLNLEERRWYKIDFDERVVYRPLCRIDSMDGDGGLLCHHRARESSIFVTNPIGERFRRLPPCTAPIHDLSVKPIVNIVVDDVVRSFKVLVIANGPEGERIYVDKPRMVIYESTTNKWRNSSDPNVPLKGFPFLATCSIFLNGLLYVLMSPLALPSISEQDCLWSYDHGADVWKNTRVNIHNLRSYLYPQLVMSNGRLFLAAWAQKEDIHDPSDLSFKTWPWMQDNWSYEVIELHLQSRTCSTIFEMTKAIVKQTFIPEGFDIRKVKGTFTMKHMKAFGSYNNAIVLFCMTSGMSIVYDLKTSTWEVLPPRLLPDEETGELGPRVVPAPMDEDVICFAAARPMNLLFPDYTLWAYKQKQ</sequence>
<gene>
    <name evidence="2" type="ORF">KC19_4G071300</name>
</gene>
<evidence type="ECO:0000313" key="3">
    <source>
        <dbReference type="Proteomes" id="UP000822688"/>
    </source>
</evidence>
<dbReference type="InterPro" id="IPR036047">
    <property type="entry name" value="F-box-like_dom_sf"/>
</dbReference>
<evidence type="ECO:0000259" key="1">
    <source>
        <dbReference type="PROSITE" id="PS50181"/>
    </source>
</evidence>
<name>A0A8T0I7Z2_CERPU</name>
<dbReference type="PANTHER" id="PTHR31672:SF2">
    <property type="entry name" value="F-BOX DOMAIN-CONTAINING PROTEIN"/>
    <property type="match status" value="1"/>
</dbReference>
<dbReference type="InterPro" id="IPR015915">
    <property type="entry name" value="Kelch-typ_b-propeller"/>
</dbReference>
<dbReference type="Pfam" id="PF12937">
    <property type="entry name" value="F-box-like"/>
    <property type="match status" value="1"/>
</dbReference>
<protein>
    <recommendedName>
        <fullName evidence="1">F-box domain-containing protein</fullName>
    </recommendedName>
</protein>
<dbReference type="Gene3D" id="1.20.1280.50">
    <property type="match status" value="1"/>
</dbReference>
<accession>A0A8T0I7Z2</accession>
<reference evidence="2" key="1">
    <citation type="submission" date="2020-06" db="EMBL/GenBank/DDBJ databases">
        <title>WGS assembly of Ceratodon purpureus strain R40.</title>
        <authorList>
            <person name="Carey S.B."/>
            <person name="Jenkins J."/>
            <person name="Shu S."/>
            <person name="Lovell J.T."/>
            <person name="Sreedasyam A."/>
            <person name="Maumus F."/>
            <person name="Tiley G.P."/>
            <person name="Fernandez-Pozo N."/>
            <person name="Barry K."/>
            <person name="Chen C."/>
            <person name="Wang M."/>
            <person name="Lipzen A."/>
            <person name="Daum C."/>
            <person name="Saski C.A."/>
            <person name="Payton A.C."/>
            <person name="Mcbreen J.C."/>
            <person name="Conrad R.E."/>
            <person name="Kollar L.M."/>
            <person name="Olsson S."/>
            <person name="Huttunen S."/>
            <person name="Landis J.B."/>
            <person name="Wickett N.J."/>
            <person name="Johnson M.G."/>
            <person name="Rensing S.A."/>
            <person name="Grimwood J."/>
            <person name="Schmutz J."/>
            <person name="Mcdaniel S.F."/>
        </authorList>
    </citation>
    <scope>NUCLEOTIDE SEQUENCE</scope>
    <source>
        <strain evidence="2">R40</strain>
    </source>
</reference>
<dbReference type="OrthoDB" id="427974at2759"/>
<dbReference type="SUPFAM" id="SSF117281">
    <property type="entry name" value="Kelch motif"/>
    <property type="match status" value="1"/>
</dbReference>
<dbReference type="PROSITE" id="PS50181">
    <property type="entry name" value="FBOX"/>
    <property type="match status" value="1"/>
</dbReference>
<dbReference type="Proteomes" id="UP000822688">
    <property type="component" value="Chromosome 4"/>
</dbReference>
<dbReference type="SUPFAM" id="SSF81383">
    <property type="entry name" value="F-box domain"/>
    <property type="match status" value="1"/>
</dbReference>
<dbReference type="SMART" id="SM00256">
    <property type="entry name" value="FBOX"/>
    <property type="match status" value="1"/>
</dbReference>
<dbReference type="InterPro" id="IPR050796">
    <property type="entry name" value="SCF_F-box_component"/>
</dbReference>
<proteinExistence type="predicted"/>
<organism evidence="2 3">
    <name type="scientific">Ceratodon purpureus</name>
    <name type="common">Fire moss</name>
    <name type="synonym">Dicranum purpureum</name>
    <dbReference type="NCBI Taxonomy" id="3225"/>
    <lineage>
        <taxon>Eukaryota</taxon>
        <taxon>Viridiplantae</taxon>
        <taxon>Streptophyta</taxon>
        <taxon>Embryophyta</taxon>
        <taxon>Bryophyta</taxon>
        <taxon>Bryophytina</taxon>
        <taxon>Bryopsida</taxon>
        <taxon>Dicranidae</taxon>
        <taxon>Pseudoditrichales</taxon>
        <taxon>Ditrichaceae</taxon>
        <taxon>Ceratodon</taxon>
    </lineage>
</organism>
<dbReference type="AlphaFoldDB" id="A0A8T0I7Z2"/>
<comment type="caution">
    <text evidence="2">The sequence shown here is derived from an EMBL/GenBank/DDBJ whole genome shotgun (WGS) entry which is preliminary data.</text>
</comment>
<feature type="domain" description="F-box" evidence="1">
    <location>
        <begin position="23"/>
        <end position="69"/>
    </location>
</feature>
<evidence type="ECO:0000313" key="2">
    <source>
        <dbReference type="EMBL" id="KAG0579079.1"/>
    </source>
</evidence>